<dbReference type="InterPro" id="IPR014001">
    <property type="entry name" value="Helicase_ATP-bd"/>
</dbReference>
<dbReference type="GO" id="GO:0016787">
    <property type="term" value="F:hydrolase activity"/>
    <property type="evidence" value="ECO:0007669"/>
    <property type="project" value="UniProtKB-KW"/>
</dbReference>
<dbReference type="ExpressionAtlas" id="A0A178VJH7">
    <property type="expression patterns" value="baseline and differential"/>
</dbReference>
<gene>
    <name evidence="11" type="ordered locus">AXX17_At3g26330</name>
</gene>
<feature type="region of interest" description="Disordered" evidence="8">
    <location>
        <begin position="374"/>
        <end position="396"/>
    </location>
</feature>
<organism evidence="11 12">
    <name type="scientific">Arabidopsis thaliana</name>
    <name type="common">Mouse-ear cress</name>
    <dbReference type="NCBI Taxonomy" id="3702"/>
    <lineage>
        <taxon>Eukaryota</taxon>
        <taxon>Viridiplantae</taxon>
        <taxon>Streptophyta</taxon>
        <taxon>Embryophyta</taxon>
        <taxon>Tracheophyta</taxon>
        <taxon>Spermatophyta</taxon>
        <taxon>Magnoliopsida</taxon>
        <taxon>eudicotyledons</taxon>
        <taxon>Gunneridae</taxon>
        <taxon>Pentapetalae</taxon>
        <taxon>rosids</taxon>
        <taxon>malvids</taxon>
        <taxon>Brassicales</taxon>
        <taxon>Brassicaceae</taxon>
        <taxon>Camelineae</taxon>
        <taxon>Arabidopsis</taxon>
    </lineage>
</organism>
<evidence type="ECO:0000256" key="7">
    <source>
        <dbReference type="ARBA" id="ARBA00023242"/>
    </source>
</evidence>
<dbReference type="InterPro" id="IPR001650">
    <property type="entry name" value="Helicase_C-like"/>
</dbReference>
<feature type="region of interest" description="Disordered" evidence="8">
    <location>
        <begin position="24"/>
        <end position="104"/>
    </location>
</feature>
<dbReference type="InterPro" id="IPR027417">
    <property type="entry name" value="P-loop_NTPase"/>
</dbReference>
<evidence type="ECO:0000313" key="12">
    <source>
        <dbReference type="Proteomes" id="UP000078284"/>
    </source>
</evidence>
<dbReference type="CDD" id="cd18007">
    <property type="entry name" value="DEXHc_ATRX-like"/>
    <property type="match status" value="1"/>
</dbReference>
<dbReference type="AlphaFoldDB" id="A0A178VJH7"/>
<dbReference type="GO" id="GO:0003677">
    <property type="term" value="F:DNA binding"/>
    <property type="evidence" value="ECO:0007669"/>
    <property type="project" value="UniProtKB-KW"/>
</dbReference>
<keyword evidence="3" id="KW-0378">Hydrolase</keyword>
<dbReference type="InterPro" id="IPR044567">
    <property type="entry name" value="CLSY/DRD1"/>
</dbReference>
<feature type="region of interest" description="Disordered" evidence="8">
    <location>
        <begin position="525"/>
        <end position="544"/>
    </location>
</feature>
<evidence type="ECO:0000256" key="6">
    <source>
        <dbReference type="ARBA" id="ARBA00023125"/>
    </source>
</evidence>
<dbReference type="Pfam" id="PF00176">
    <property type="entry name" value="SNF2-rel_dom"/>
    <property type="match status" value="1"/>
</dbReference>
<sequence length="1132" mass="128379">MDMTSCVARRTRSRTESYLNSILNKSKGISGEEEDQSLGCVNSRTEKRRVNMRDACSPSPRKKKRRRRKDDDDDVVFVRTEYPEGKRDDENVGSTSGNLQSKSFDFGDRVCDFDADDRNLGCEEKASNFNPIDDDDDVVFVGTVQRENDHVEDDDNVGSASVISPRVCDFDEDDAKVSGKENPLSPDDDDDVVFLGTIAGENQHVEDVNAGSEVCDILLDDANLRGEEKTYVSDEVVSLSSSSDDEEDPLEELGTDSREEVSGEDRDSGESDMDEDANDSDSSDYVGESSDSSDVESSDSDFVCSEDEEGGTRDDATCEKNPSEKVYHHKKSRTFRRKHNFDVINLLAKSMLESKDVFKEDIFSWDKIAEVDSREDPVVRESSSEKVNEHGKPRERRSFHRLREKNHLNGESFYGGEKLCDGEETINYSTEDSPPLNLRFGCEEPVLIEKTEEEKELDSLWEDMNVALTLEGMHSSTPDKNGDMLCSKGTHDFVLDDEIGLKCVHCAYVAVEIKDISPAMDKYRPSVNDNKKCSDRKGDPLPNRLEFDASDPSSFVAPLDNIEGTVWQYVPGIKDTLYPHQQEGFEFIWKNLAGTTKINELNSVGVKGSGGCIISHKAGTGKTRLTVVFLQSYLKRFPNSHPMVIAPATLMRTWEDEVRKWNVNIPFYNMNSLQLSGYEDAEAVSRLEGNRHHNSIRMVKLVSWWKQKSILGISYPLYEKLAANKNTEGMQVFRRMLVELPGLLVLDEGHTPRNQSSLIWKVLTEVRTEKRIFLSGTLFQNNFKELSNVLCLARPADKDTISSRIHELSKCSQEGEHGRVNEENRIVDLKAMIAHFVHVHEGTILQESLPGLRDCVVVLNPPFQQKKILDRIDTSQNTFEFEHKLSAVSVHPSLYLCCNPTKKEDLVIGPATLGTLKRLRLKYEEGVKTKFLIDFIRISGTVKEKVLVYSQYIDTLKLIMEQLTAECDWTEGEQILFMHGKVEQRDRQHMIDNFNKPDSGSKVLLASTKACSEGISLVGASRVVILDVVWNPSVESQAISRAFRIGQKRAVFIYHLMVKDTSEWNKYCKQSEKHRISELVFSSTNEKDKPINNEVVSKDRILDEMVRHEKLKHIFEKILYHPKKSDMNTSFF</sequence>
<evidence type="ECO:0000313" key="11">
    <source>
        <dbReference type="EMBL" id="OAP05888.1"/>
    </source>
</evidence>
<feature type="compositionally biased region" description="Basic and acidic residues" evidence="8">
    <location>
        <begin position="255"/>
        <end position="269"/>
    </location>
</feature>
<dbReference type="Proteomes" id="UP000078284">
    <property type="component" value="Chromosome 3"/>
</dbReference>
<dbReference type="PROSITE" id="PS51192">
    <property type="entry name" value="HELICASE_ATP_BIND_1"/>
    <property type="match status" value="1"/>
</dbReference>
<evidence type="ECO:0000256" key="1">
    <source>
        <dbReference type="ARBA" id="ARBA00004123"/>
    </source>
</evidence>
<evidence type="ECO:0000256" key="5">
    <source>
        <dbReference type="ARBA" id="ARBA00022840"/>
    </source>
</evidence>
<dbReference type="GO" id="GO:0005524">
    <property type="term" value="F:ATP binding"/>
    <property type="evidence" value="ECO:0007669"/>
    <property type="project" value="UniProtKB-KW"/>
</dbReference>
<keyword evidence="7" id="KW-0539">Nucleus</keyword>
<dbReference type="InterPro" id="IPR049730">
    <property type="entry name" value="SNF2/RAD54-like_C"/>
</dbReference>
<comment type="caution">
    <text evidence="11">The sequence shown here is derived from an EMBL/GenBank/DDBJ whole genome shotgun (WGS) entry which is preliminary data.</text>
</comment>
<proteinExistence type="predicted"/>
<comment type="subcellular location">
    <subcellularLocation>
        <location evidence="1">Nucleus</location>
    </subcellularLocation>
</comment>
<evidence type="ECO:0000259" key="10">
    <source>
        <dbReference type="PROSITE" id="PS51194"/>
    </source>
</evidence>
<dbReference type="FunFam" id="3.40.50.300:FF:002151">
    <property type="entry name" value="SNF2 domain-containing protein CLASSY 3"/>
    <property type="match status" value="1"/>
</dbReference>
<protein>
    <submittedName>
        <fullName evidence="11">CHR40</fullName>
    </submittedName>
</protein>
<dbReference type="SMART" id="SM00490">
    <property type="entry name" value="HELICc"/>
    <property type="match status" value="1"/>
</dbReference>
<feature type="compositionally biased region" description="Basic and acidic residues" evidence="8">
    <location>
        <begin position="374"/>
        <end position="392"/>
    </location>
</feature>
<dbReference type="GO" id="GO:0005634">
    <property type="term" value="C:nucleus"/>
    <property type="evidence" value="ECO:0007669"/>
    <property type="project" value="UniProtKB-SubCell"/>
</dbReference>
<feature type="compositionally biased region" description="Low complexity" evidence="8">
    <location>
        <begin position="233"/>
        <end position="242"/>
    </location>
</feature>
<accession>A0A178VJH7</accession>
<dbReference type="PANTHER" id="PTHR45821:SF5">
    <property type="entry name" value="SNF2 DOMAIN-CONTAINING PROTEIN CLASSY 4"/>
    <property type="match status" value="1"/>
</dbReference>
<feature type="domain" description="Helicase ATP-binding" evidence="9">
    <location>
        <begin position="603"/>
        <end position="796"/>
    </location>
</feature>
<dbReference type="PANTHER" id="PTHR45821">
    <property type="entry name" value="SNF2 DOMAIN-CONTAINING PROTEIN CLASSY 2-RELATED"/>
    <property type="match status" value="1"/>
</dbReference>
<dbReference type="SMART" id="SM00487">
    <property type="entry name" value="DEXDc"/>
    <property type="match status" value="1"/>
</dbReference>
<dbReference type="GO" id="GO:0004386">
    <property type="term" value="F:helicase activity"/>
    <property type="evidence" value="ECO:0007669"/>
    <property type="project" value="UniProtKB-KW"/>
</dbReference>
<dbReference type="Pfam" id="PF00271">
    <property type="entry name" value="Helicase_C"/>
    <property type="match status" value="1"/>
</dbReference>
<feature type="compositionally biased region" description="Basic and acidic residues" evidence="8">
    <location>
        <begin position="81"/>
        <end position="90"/>
    </location>
</feature>
<feature type="compositionally biased region" description="Basic and acidic residues" evidence="8">
    <location>
        <begin position="310"/>
        <end position="326"/>
    </location>
</feature>
<dbReference type="CDD" id="cd18793">
    <property type="entry name" value="SF2_C_SNF"/>
    <property type="match status" value="1"/>
</dbReference>
<dbReference type="InterPro" id="IPR000330">
    <property type="entry name" value="SNF2_N"/>
</dbReference>
<evidence type="ECO:0000256" key="8">
    <source>
        <dbReference type="SAM" id="MobiDB-lite"/>
    </source>
</evidence>
<dbReference type="PROSITE" id="PS51194">
    <property type="entry name" value="HELICASE_CTER"/>
    <property type="match status" value="1"/>
</dbReference>
<feature type="compositionally biased region" description="Acidic residues" evidence="8">
    <location>
        <begin position="270"/>
        <end position="282"/>
    </location>
</feature>
<dbReference type="Gene3D" id="3.40.50.300">
    <property type="entry name" value="P-loop containing nucleotide triphosphate hydrolases"/>
    <property type="match status" value="1"/>
</dbReference>
<dbReference type="EMBL" id="LUHQ01000003">
    <property type="protein sequence ID" value="OAP05888.1"/>
    <property type="molecule type" value="Genomic_DNA"/>
</dbReference>
<feature type="region of interest" description="Disordered" evidence="8">
    <location>
        <begin position="224"/>
        <end position="331"/>
    </location>
</feature>
<evidence type="ECO:0000256" key="3">
    <source>
        <dbReference type="ARBA" id="ARBA00022801"/>
    </source>
</evidence>
<feature type="compositionally biased region" description="Basic and acidic residues" evidence="8">
    <location>
        <begin position="525"/>
        <end position="539"/>
    </location>
</feature>
<keyword evidence="4" id="KW-0347">Helicase</keyword>
<keyword evidence="2" id="KW-0547">Nucleotide-binding</keyword>
<dbReference type="InterPro" id="IPR038718">
    <property type="entry name" value="SNF2-like_sf"/>
</dbReference>
<dbReference type="SUPFAM" id="SSF52540">
    <property type="entry name" value="P-loop containing nucleoside triphosphate hydrolases"/>
    <property type="match status" value="2"/>
</dbReference>
<evidence type="ECO:0000259" key="9">
    <source>
        <dbReference type="PROSITE" id="PS51192"/>
    </source>
</evidence>
<dbReference type="Gene3D" id="3.40.50.10810">
    <property type="entry name" value="Tandem AAA-ATPase domain"/>
    <property type="match status" value="1"/>
</dbReference>
<reference evidence="12" key="1">
    <citation type="journal article" date="2016" name="Proc. Natl. Acad. Sci. U.S.A.">
        <title>Chromosome-level assembly of Arabidopsis thaliana Ler reveals the extent of translocation and inversion polymorphisms.</title>
        <authorList>
            <person name="Zapata L."/>
            <person name="Ding J."/>
            <person name="Willing E.M."/>
            <person name="Hartwig B."/>
            <person name="Bezdan D."/>
            <person name="Jiao W.B."/>
            <person name="Patel V."/>
            <person name="Velikkakam James G."/>
            <person name="Koornneef M."/>
            <person name="Ossowski S."/>
            <person name="Schneeberger K."/>
        </authorList>
    </citation>
    <scope>NUCLEOTIDE SEQUENCE [LARGE SCALE GENOMIC DNA]</scope>
    <source>
        <strain evidence="12">cv. Landsberg erecta</strain>
    </source>
</reference>
<dbReference type="GO" id="GO:0080188">
    <property type="term" value="P:gene silencing by siRNA-directed DNA methylation"/>
    <property type="evidence" value="ECO:0007669"/>
    <property type="project" value="InterPro"/>
</dbReference>
<keyword evidence="5" id="KW-0067">ATP-binding</keyword>
<feature type="compositionally biased region" description="Acidic residues" evidence="8">
    <location>
        <begin position="291"/>
        <end position="309"/>
    </location>
</feature>
<feature type="compositionally biased region" description="Acidic residues" evidence="8">
    <location>
        <begin position="243"/>
        <end position="254"/>
    </location>
</feature>
<feature type="compositionally biased region" description="Polar residues" evidence="8">
    <location>
        <begin position="92"/>
        <end position="103"/>
    </location>
</feature>
<evidence type="ECO:0000256" key="4">
    <source>
        <dbReference type="ARBA" id="ARBA00022806"/>
    </source>
</evidence>
<keyword evidence="6" id="KW-0238">DNA-binding</keyword>
<feature type="domain" description="Helicase C-terminal" evidence="10">
    <location>
        <begin position="934"/>
        <end position="1087"/>
    </location>
</feature>
<name>A0A178VJH7_ARATH</name>
<evidence type="ECO:0000256" key="2">
    <source>
        <dbReference type="ARBA" id="ARBA00022741"/>
    </source>
</evidence>